<protein>
    <submittedName>
        <fullName evidence="1">Uncharacterized protein</fullName>
    </submittedName>
</protein>
<dbReference type="InterPro" id="IPR045335">
    <property type="entry name" value="FtsQ_C_sf"/>
</dbReference>
<dbReference type="EMBL" id="NJPO01000108">
    <property type="protein sequence ID" value="PLK58510.1"/>
    <property type="molecule type" value="Genomic_DNA"/>
</dbReference>
<dbReference type="AlphaFoldDB" id="A0A2N4XWP6"/>
<sequence length="49" mass="5779">MNQRLQRFIDIYPILLQHTCKDNKHISYIDLRYQSGLAVGWAPAFIDSK</sequence>
<evidence type="ECO:0000313" key="1">
    <source>
        <dbReference type="EMBL" id="PLK58510.1"/>
    </source>
</evidence>
<proteinExistence type="predicted"/>
<dbReference type="Gene3D" id="3.40.50.11690">
    <property type="entry name" value="Cell division protein FtsQ/DivIB"/>
    <property type="match status" value="1"/>
</dbReference>
<dbReference type="Proteomes" id="UP000234253">
    <property type="component" value="Unassembled WGS sequence"/>
</dbReference>
<comment type="caution">
    <text evidence="1">The sequence shown here is derived from an EMBL/GenBank/DDBJ whole genome shotgun (WGS) entry which is preliminary data.</text>
</comment>
<accession>A0A2N4XWP6</accession>
<organism evidence="1 2">
    <name type="scientific">Candidatus Palibaumannia cicadellinicola</name>
    <dbReference type="NCBI Taxonomy" id="186490"/>
    <lineage>
        <taxon>Bacteria</taxon>
        <taxon>Pseudomonadati</taxon>
        <taxon>Pseudomonadota</taxon>
        <taxon>Gammaproteobacteria</taxon>
        <taxon>Candidatus Palibaumannia</taxon>
    </lineage>
</organism>
<reference evidence="1 2" key="1">
    <citation type="submission" date="2017-06" db="EMBL/GenBank/DDBJ databases">
        <title>Metabolic interaction between xylem feeders and their symbionts.</title>
        <authorList>
            <person name="Chouaia B."/>
        </authorList>
    </citation>
    <scope>NUCLEOTIDE SEQUENCE [LARGE SCALE GENOMIC DNA]</scope>
    <source>
        <strain evidence="1 2">Gra</strain>
    </source>
</reference>
<gene>
    <name evidence="1" type="ORF">CEX73_02145</name>
</gene>
<evidence type="ECO:0000313" key="2">
    <source>
        <dbReference type="Proteomes" id="UP000234253"/>
    </source>
</evidence>
<name>A0A2N4XWP6_9GAMM</name>